<evidence type="ECO:0000256" key="1">
    <source>
        <dbReference type="ARBA" id="ARBA00023172"/>
    </source>
</evidence>
<comment type="caution">
    <text evidence="2">The sequence shown here is derived from an EMBL/GenBank/DDBJ whole genome shotgun (WGS) entry which is preliminary data.</text>
</comment>
<evidence type="ECO:0008006" key="4">
    <source>
        <dbReference type="Google" id="ProtNLM"/>
    </source>
</evidence>
<proteinExistence type="predicted"/>
<dbReference type="InterPro" id="IPR011010">
    <property type="entry name" value="DNA_brk_join_enz"/>
</dbReference>
<dbReference type="Gene3D" id="1.10.443.10">
    <property type="entry name" value="Intergrase catalytic core"/>
    <property type="match status" value="1"/>
</dbReference>
<protein>
    <recommendedName>
        <fullName evidence="4">Tyr recombinase domain-containing protein</fullName>
    </recommendedName>
</protein>
<name>A0ABQ0TD65_9BACL</name>
<dbReference type="InterPro" id="IPR013762">
    <property type="entry name" value="Integrase-like_cat_sf"/>
</dbReference>
<accession>A0ABQ0TD65</accession>
<dbReference type="EMBL" id="BJOL01000018">
    <property type="protein sequence ID" value="GED59078.1"/>
    <property type="molecule type" value="Genomic_DNA"/>
</dbReference>
<dbReference type="Proteomes" id="UP000319498">
    <property type="component" value="Unassembled WGS sequence"/>
</dbReference>
<organism evidence="2 3">
    <name type="scientific">Brevibacillus formosus</name>
    <dbReference type="NCBI Taxonomy" id="54913"/>
    <lineage>
        <taxon>Bacteria</taxon>
        <taxon>Bacillati</taxon>
        <taxon>Bacillota</taxon>
        <taxon>Bacilli</taxon>
        <taxon>Bacillales</taxon>
        <taxon>Paenibacillaceae</taxon>
        <taxon>Brevibacillus</taxon>
    </lineage>
</organism>
<gene>
    <name evidence="2" type="ORF">BFO01nite_32100</name>
</gene>
<keyword evidence="1" id="KW-0233">DNA recombination</keyword>
<keyword evidence="3" id="KW-1185">Reference proteome</keyword>
<reference evidence="2 3" key="1">
    <citation type="submission" date="2019-06" db="EMBL/GenBank/DDBJ databases">
        <title>Whole genome shotgun sequence of Brevibacillus formosus NBRC 15716.</title>
        <authorList>
            <person name="Hosoyama A."/>
            <person name="Uohara A."/>
            <person name="Ohji S."/>
            <person name="Ichikawa N."/>
        </authorList>
    </citation>
    <scope>NUCLEOTIDE SEQUENCE [LARGE SCALE GENOMIC DNA]</scope>
    <source>
        <strain evidence="2 3">NBRC 15716</strain>
    </source>
</reference>
<sequence>MLLQMGEHPKVISERLGHSRFGFTMDVYSHVMPDMQKDAADNFEKMMKQKRSK</sequence>
<dbReference type="SUPFAM" id="SSF56349">
    <property type="entry name" value="DNA breaking-rejoining enzymes"/>
    <property type="match status" value="1"/>
</dbReference>
<evidence type="ECO:0000313" key="2">
    <source>
        <dbReference type="EMBL" id="GED59078.1"/>
    </source>
</evidence>
<evidence type="ECO:0000313" key="3">
    <source>
        <dbReference type="Proteomes" id="UP000319498"/>
    </source>
</evidence>